<dbReference type="Pfam" id="PF13609">
    <property type="entry name" value="Porin_4"/>
    <property type="match status" value="1"/>
</dbReference>
<keyword evidence="10" id="KW-0998">Cell outer membrane</keyword>
<keyword evidence="6" id="KW-0732">Signal</keyword>
<dbReference type="Gene3D" id="2.40.160.10">
    <property type="entry name" value="Porin"/>
    <property type="match status" value="1"/>
</dbReference>
<dbReference type="SUPFAM" id="SSF56935">
    <property type="entry name" value="Porins"/>
    <property type="match status" value="1"/>
</dbReference>
<evidence type="ECO:0000256" key="10">
    <source>
        <dbReference type="ARBA" id="ARBA00023237"/>
    </source>
</evidence>
<evidence type="ECO:0000256" key="4">
    <source>
        <dbReference type="ARBA" id="ARBA00022452"/>
    </source>
</evidence>
<dbReference type="GO" id="GO:0009279">
    <property type="term" value="C:cell outer membrane"/>
    <property type="evidence" value="ECO:0007669"/>
    <property type="project" value="UniProtKB-SubCell"/>
</dbReference>
<dbReference type="CDD" id="cd00342">
    <property type="entry name" value="gram_neg_porins"/>
    <property type="match status" value="1"/>
</dbReference>
<evidence type="ECO:0000256" key="3">
    <source>
        <dbReference type="ARBA" id="ARBA00022448"/>
    </source>
</evidence>
<keyword evidence="5" id="KW-0812">Transmembrane</keyword>
<dbReference type="InterPro" id="IPR050298">
    <property type="entry name" value="Gram-neg_bact_OMP"/>
</dbReference>
<gene>
    <name evidence="12" type="ORF">HER31_12135</name>
</gene>
<sequence length="386" mass="41832">MPIVVGWSGRYRMPNRTHRVLQMIDGVLQMIGNMKKTTWAATAILAVLSGSATAAEKAPNLMEMPDFYGRIWLGVTASENGIASKEKVDGIALENYASRLGLKGDYQVNGDLTLFYQAEVGVDAFEEDDKNEPFNSRDTFLGVEGYYGSVLVGRKNTVVKSSEGPVDVFNATNADMGYLIAGQERLADQLVASSANYQGWTLHSTVLFEDDFGDDAELDGASNVALSAHFGDKKFKSSPLFTSVTWADGLNGLDVMRLVAAYKLGPWQLGALYQDTDSLVYPELGGSSYLASVKYKSGQHTVKAQFISDDAGLGKVVKNAVAENGDSRSDLTDSSSYNVSVGYDYQVTKALTVSAVASYHDGDYQTTATTVDFDDSLLTLHSRFVF</sequence>
<organism evidence="12 13">
    <name type="scientific">Ferrimonas lipolytica</name>
    <dbReference type="NCBI Taxonomy" id="2724191"/>
    <lineage>
        <taxon>Bacteria</taxon>
        <taxon>Pseudomonadati</taxon>
        <taxon>Pseudomonadota</taxon>
        <taxon>Gammaproteobacteria</taxon>
        <taxon>Alteromonadales</taxon>
        <taxon>Ferrimonadaceae</taxon>
        <taxon>Ferrimonas</taxon>
    </lineage>
</organism>
<feature type="domain" description="Porin" evidence="11">
    <location>
        <begin position="41"/>
        <end position="363"/>
    </location>
</feature>
<keyword evidence="4" id="KW-1134">Transmembrane beta strand</keyword>
<dbReference type="Proteomes" id="UP000501602">
    <property type="component" value="Chromosome"/>
</dbReference>
<evidence type="ECO:0000256" key="9">
    <source>
        <dbReference type="ARBA" id="ARBA00023136"/>
    </source>
</evidence>
<dbReference type="GO" id="GO:0015288">
    <property type="term" value="F:porin activity"/>
    <property type="evidence" value="ECO:0007669"/>
    <property type="project" value="UniProtKB-KW"/>
</dbReference>
<keyword evidence="3" id="KW-0813">Transport</keyword>
<dbReference type="GO" id="GO:0046930">
    <property type="term" value="C:pore complex"/>
    <property type="evidence" value="ECO:0007669"/>
    <property type="project" value="UniProtKB-KW"/>
</dbReference>
<evidence type="ECO:0000256" key="6">
    <source>
        <dbReference type="ARBA" id="ARBA00022729"/>
    </source>
</evidence>
<keyword evidence="8" id="KW-0626">Porin</keyword>
<evidence type="ECO:0000313" key="12">
    <source>
        <dbReference type="EMBL" id="QIZ77575.1"/>
    </source>
</evidence>
<evidence type="ECO:0000259" key="11">
    <source>
        <dbReference type="Pfam" id="PF13609"/>
    </source>
</evidence>
<comment type="subcellular location">
    <subcellularLocation>
        <location evidence="1">Cell outer membrane</location>
        <topology evidence="1">Multi-pass membrane protein</topology>
    </subcellularLocation>
</comment>
<accession>A0A6H1UEQ5</accession>
<protein>
    <submittedName>
        <fullName evidence="12">Porin</fullName>
    </submittedName>
</protein>
<evidence type="ECO:0000256" key="8">
    <source>
        <dbReference type="ARBA" id="ARBA00023114"/>
    </source>
</evidence>
<evidence type="ECO:0000256" key="2">
    <source>
        <dbReference type="ARBA" id="ARBA00011233"/>
    </source>
</evidence>
<keyword evidence="13" id="KW-1185">Reference proteome</keyword>
<keyword evidence="9" id="KW-0472">Membrane</keyword>
<dbReference type="PANTHER" id="PTHR34501">
    <property type="entry name" value="PROTEIN YDDL-RELATED"/>
    <property type="match status" value="1"/>
</dbReference>
<evidence type="ECO:0000256" key="5">
    <source>
        <dbReference type="ARBA" id="ARBA00022692"/>
    </source>
</evidence>
<dbReference type="PANTHER" id="PTHR34501:SF9">
    <property type="entry name" value="MAJOR OUTER MEMBRANE PROTEIN P.IA"/>
    <property type="match status" value="1"/>
</dbReference>
<dbReference type="AlphaFoldDB" id="A0A6H1UEQ5"/>
<keyword evidence="7" id="KW-0406">Ion transport</keyword>
<dbReference type="RefSeq" id="WP_168660834.1">
    <property type="nucleotide sequence ID" value="NZ_CP051180.1"/>
</dbReference>
<dbReference type="GO" id="GO:0006811">
    <property type="term" value="P:monoatomic ion transport"/>
    <property type="evidence" value="ECO:0007669"/>
    <property type="project" value="UniProtKB-KW"/>
</dbReference>
<evidence type="ECO:0000313" key="13">
    <source>
        <dbReference type="Proteomes" id="UP000501602"/>
    </source>
</evidence>
<dbReference type="EMBL" id="CP051180">
    <property type="protein sequence ID" value="QIZ77575.1"/>
    <property type="molecule type" value="Genomic_DNA"/>
</dbReference>
<comment type="subunit">
    <text evidence="2">Homotrimer.</text>
</comment>
<evidence type="ECO:0000256" key="1">
    <source>
        <dbReference type="ARBA" id="ARBA00004571"/>
    </source>
</evidence>
<dbReference type="InterPro" id="IPR023614">
    <property type="entry name" value="Porin_dom_sf"/>
</dbReference>
<proteinExistence type="predicted"/>
<dbReference type="KEGG" id="fes:HER31_12135"/>
<dbReference type="InterPro" id="IPR033900">
    <property type="entry name" value="Gram_neg_porin_domain"/>
</dbReference>
<evidence type="ECO:0000256" key="7">
    <source>
        <dbReference type="ARBA" id="ARBA00023065"/>
    </source>
</evidence>
<name>A0A6H1UEQ5_9GAMM</name>
<reference evidence="12 13" key="1">
    <citation type="submission" date="2020-04" db="EMBL/GenBank/DDBJ databases">
        <title>Ferrimonas sp. S7 isolated from sea water.</title>
        <authorList>
            <person name="Bae S.S."/>
            <person name="Baek K."/>
        </authorList>
    </citation>
    <scope>NUCLEOTIDE SEQUENCE [LARGE SCALE GENOMIC DNA]</scope>
    <source>
        <strain evidence="12 13">S7</strain>
    </source>
</reference>